<dbReference type="Proteomes" id="UP000077271">
    <property type="component" value="Unassembled WGS sequence"/>
</dbReference>
<dbReference type="InterPro" id="IPR039519">
    <property type="entry name" value="YokE-like_PH"/>
</dbReference>
<dbReference type="Pfam" id="PF14470">
    <property type="entry name" value="bPH_3"/>
    <property type="match status" value="1"/>
</dbReference>
<accession>A0A177KI93</accession>
<feature type="domain" description="YokE-like PH" evidence="2">
    <location>
        <begin position="31"/>
        <end position="112"/>
    </location>
</feature>
<evidence type="ECO:0008006" key="5">
    <source>
        <dbReference type="Google" id="ProtNLM"/>
    </source>
</evidence>
<name>A0A177KI93_9BACI</name>
<protein>
    <recommendedName>
        <fullName evidence="5">YokE-like PH domain-containing protein</fullName>
    </recommendedName>
</protein>
<evidence type="ECO:0000313" key="3">
    <source>
        <dbReference type="EMBL" id="OAH53123.1"/>
    </source>
</evidence>
<dbReference type="EMBL" id="LQWZ01000036">
    <property type="protein sequence ID" value="OAH53123.1"/>
    <property type="molecule type" value="Genomic_DNA"/>
</dbReference>
<evidence type="ECO:0000259" key="2">
    <source>
        <dbReference type="Pfam" id="PF14470"/>
    </source>
</evidence>
<evidence type="ECO:0000259" key="1">
    <source>
        <dbReference type="Pfam" id="PF09851"/>
    </source>
</evidence>
<feature type="domain" description="SHOCT" evidence="1">
    <location>
        <begin position="135"/>
        <end position="162"/>
    </location>
</feature>
<comment type="caution">
    <text evidence="3">The sequence shown here is derived from an EMBL/GenBank/DDBJ whole genome shotgun (WGS) entry which is preliminary data.</text>
</comment>
<dbReference type="AlphaFoldDB" id="A0A177KI93"/>
<proteinExistence type="predicted"/>
<sequence length="163" mass="18051">MASLEKILKQAEAHFESGEVAKYTVFGAYETKSLGKDTARNGIFVATDRRVLFYGKRTFGFDLESFPYKNISSFEMGKGMLGHKISFFSSGNKVSMKWISKGDVDSFVSEVRKNIGGSASTTSVVTHTSNGDIADQIKKLADLRDQGILTEEEFNAQKKKLLI</sequence>
<dbReference type="RefSeq" id="WP_063975517.1">
    <property type="nucleotide sequence ID" value="NZ_LQWZ01000036.1"/>
</dbReference>
<organism evidence="3 4">
    <name type="scientific">Domibacillus aminovorans</name>
    <dbReference type="NCBI Taxonomy" id="29332"/>
    <lineage>
        <taxon>Bacteria</taxon>
        <taxon>Bacillati</taxon>
        <taxon>Bacillota</taxon>
        <taxon>Bacilli</taxon>
        <taxon>Bacillales</taxon>
        <taxon>Bacillaceae</taxon>
        <taxon>Domibacillus</taxon>
    </lineage>
</organism>
<evidence type="ECO:0000313" key="4">
    <source>
        <dbReference type="Proteomes" id="UP000077271"/>
    </source>
</evidence>
<dbReference type="OrthoDB" id="1908357at2"/>
<dbReference type="Pfam" id="PF09851">
    <property type="entry name" value="SHOCT"/>
    <property type="match status" value="1"/>
</dbReference>
<reference evidence="3 4" key="1">
    <citation type="submission" date="2016-01" db="EMBL/GenBank/DDBJ databases">
        <title>Investigation of taxonomic status of Bacillus aminovorans.</title>
        <authorList>
            <person name="Verma A."/>
            <person name="Pal Y."/>
            <person name="Krishnamurthi S."/>
        </authorList>
    </citation>
    <scope>NUCLEOTIDE SEQUENCE [LARGE SCALE GENOMIC DNA]</scope>
    <source>
        <strain evidence="3 4">DSM 4337</strain>
    </source>
</reference>
<gene>
    <name evidence="3" type="ORF">AWH48_12265</name>
</gene>
<dbReference type="InterPro" id="IPR018649">
    <property type="entry name" value="SHOCT"/>
</dbReference>